<dbReference type="CDD" id="cd03257">
    <property type="entry name" value="ABC_NikE_OppD_transporters"/>
    <property type="match status" value="1"/>
</dbReference>
<evidence type="ECO:0000256" key="1">
    <source>
        <dbReference type="ARBA" id="ARBA00005417"/>
    </source>
</evidence>
<dbReference type="Gene3D" id="3.40.50.300">
    <property type="entry name" value="P-loop containing nucleotide triphosphate hydrolases"/>
    <property type="match status" value="1"/>
</dbReference>
<protein>
    <submittedName>
        <fullName evidence="6">Peptide ABC transporter ATP-binding protein</fullName>
    </submittedName>
</protein>
<name>A0A2S5GBQ7_9BACL</name>
<keyword evidence="3" id="KW-0547">Nucleotide-binding</keyword>
<evidence type="ECO:0000313" key="7">
    <source>
        <dbReference type="Proteomes" id="UP000239047"/>
    </source>
</evidence>
<dbReference type="GO" id="GO:0016887">
    <property type="term" value="F:ATP hydrolysis activity"/>
    <property type="evidence" value="ECO:0007669"/>
    <property type="project" value="InterPro"/>
</dbReference>
<comment type="similarity">
    <text evidence="1">Belongs to the ABC transporter superfamily.</text>
</comment>
<dbReference type="OrthoDB" id="9802264at2"/>
<dbReference type="SUPFAM" id="SSF52540">
    <property type="entry name" value="P-loop containing nucleoside triphosphate hydrolases"/>
    <property type="match status" value="1"/>
</dbReference>
<evidence type="ECO:0000259" key="5">
    <source>
        <dbReference type="PROSITE" id="PS50893"/>
    </source>
</evidence>
<dbReference type="Pfam" id="PF00005">
    <property type="entry name" value="ABC_tran"/>
    <property type="match status" value="1"/>
</dbReference>
<dbReference type="PROSITE" id="PS50893">
    <property type="entry name" value="ABC_TRANSPORTER_2"/>
    <property type="match status" value="1"/>
</dbReference>
<dbReference type="AlphaFoldDB" id="A0A2S5GBQ7"/>
<organism evidence="6 7">
    <name type="scientific">Jeotgalibacillus proteolyticus</name>
    <dbReference type="NCBI Taxonomy" id="2082395"/>
    <lineage>
        <taxon>Bacteria</taxon>
        <taxon>Bacillati</taxon>
        <taxon>Bacillota</taxon>
        <taxon>Bacilli</taxon>
        <taxon>Bacillales</taxon>
        <taxon>Caryophanaceae</taxon>
        <taxon>Jeotgalibacillus</taxon>
    </lineage>
</organism>
<dbReference type="InterPro" id="IPR003593">
    <property type="entry name" value="AAA+_ATPase"/>
</dbReference>
<comment type="caution">
    <text evidence="6">The sequence shown here is derived from an EMBL/GenBank/DDBJ whole genome shotgun (WGS) entry which is preliminary data.</text>
</comment>
<dbReference type="InterPro" id="IPR050319">
    <property type="entry name" value="ABC_transp_ATP-bind"/>
</dbReference>
<gene>
    <name evidence="6" type="ORF">C4B60_12490</name>
</gene>
<accession>A0A2S5GBQ7</accession>
<evidence type="ECO:0000256" key="3">
    <source>
        <dbReference type="ARBA" id="ARBA00022741"/>
    </source>
</evidence>
<dbReference type="PANTHER" id="PTHR43776">
    <property type="entry name" value="TRANSPORT ATP-BINDING PROTEIN"/>
    <property type="match status" value="1"/>
</dbReference>
<dbReference type="RefSeq" id="WP_104058338.1">
    <property type="nucleotide sequence ID" value="NZ_PREZ01000004.1"/>
</dbReference>
<dbReference type="Proteomes" id="UP000239047">
    <property type="component" value="Unassembled WGS sequence"/>
</dbReference>
<keyword evidence="4 6" id="KW-0067">ATP-binding</keyword>
<evidence type="ECO:0000256" key="2">
    <source>
        <dbReference type="ARBA" id="ARBA00022448"/>
    </source>
</evidence>
<sequence length="248" mass="27718">MLNVKDVYKSYRKGGLIFSETHQIIKNVSFTCHAGECLGIIGESGSGKSTLGRLILGIEKPDSGTVLLNGQNMADRRVRAGNISAVFQDYKSSINPFYTVKDAIMEPMKRKNKTGKDGLRKIDQLLIQVGLDPSYKDRYPHELSGGEVQRVCIARAISTGPNYILLDEAISSLDVSVQTQILDLLKELKRIYNMSYVFITHDIQAAAYICDRVLIFKDGQIEELVDIDELKDVQSAYAKELFQSIISF</sequence>
<dbReference type="PANTHER" id="PTHR43776:SF7">
    <property type="entry name" value="D,D-DIPEPTIDE TRANSPORT ATP-BINDING PROTEIN DDPF-RELATED"/>
    <property type="match status" value="1"/>
</dbReference>
<evidence type="ECO:0000313" key="6">
    <source>
        <dbReference type="EMBL" id="PPA70388.1"/>
    </source>
</evidence>
<dbReference type="GO" id="GO:0005524">
    <property type="term" value="F:ATP binding"/>
    <property type="evidence" value="ECO:0007669"/>
    <property type="project" value="UniProtKB-KW"/>
</dbReference>
<dbReference type="GO" id="GO:0055085">
    <property type="term" value="P:transmembrane transport"/>
    <property type="evidence" value="ECO:0007669"/>
    <property type="project" value="UniProtKB-ARBA"/>
</dbReference>
<keyword evidence="7" id="KW-1185">Reference proteome</keyword>
<feature type="domain" description="ABC transporter" evidence="5">
    <location>
        <begin position="2"/>
        <end position="243"/>
    </location>
</feature>
<keyword evidence="2" id="KW-0813">Transport</keyword>
<reference evidence="6 7" key="1">
    <citation type="submission" date="2018-02" db="EMBL/GenBank/DDBJ databases">
        <title>Jeotgalibacillus proteolyticum sp. nov. a protease producing bacterium isolated from ocean sediments of Laizhou Bay.</title>
        <authorList>
            <person name="Li Y."/>
        </authorList>
    </citation>
    <scope>NUCLEOTIDE SEQUENCE [LARGE SCALE GENOMIC DNA]</scope>
    <source>
        <strain evidence="6 7">22-7</strain>
    </source>
</reference>
<dbReference type="InterPro" id="IPR027417">
    <property type="entry name" value="P-loop_NTPase"/>
</dbReference>
<dbReference type="InterPro" id="IPR003439">
    <property type="entry name" value="ABC_transporter-like_ATP-bd"/>
</dbReference>
<dbReference type="EMBL" id="PREZ01000004">
    <property type="protein sequence ID" value="PPA70388.1"/>
    <property type="molecule type" value="Genomic_DNA"/>
</dbReference>
<dbReference type="SMART" id="SM00382">
    <property type="entry name" value="AAA"/>
    <property type="match status" value="1"/>
</dbReference>
<proteinExistence type="inferred from homology"/>
<evidence type="ECO:0000256" key="4">
    <source>
        <dbReference type="ARBA" id="ARBA00022840"/>
    </source>
</evidence>